<evidence type="ECO:0000256" key="1">
    <source>
        <dbReference type="SAM" id="SignalP"/>
    </source>
</evidence>
<dbReference type="EMBL" id="JAUSVK010000001">
    <property type="protein sequence ID" value="MDQ0390680.1"/>
    <property type="molecule type" value="Genomic_DNA"/>
</dbReference>
<keyword evidence="1" id="KW-0732">Signal</keyword>
<name>A0ABU0F7X5_9HYPH</name>
<sequence length="69" mass="7336">MLKLLATTALCLGMMAAAPAFAQTTTDPAPAAPKAEAAKPVAKKVLPLCTAKRTHHCRHAVHHTHKKMK</sequence>
<gene>
    <name evidence="2" type="ORF">J3R73_000472</name>
</gene>
<evidence type="ECO:0000313" key="3">
    <source>
        <dbReference type="Proteomes" id="UP001237448"/>
    </source>
</evidence>
<evidence type="ECO:0000313" key="2">
    <source>
        <dbReference type="EMBL" id="MDQ0390680.1"/>
    </source>
</evidence>
<dbReference type="RefSeq" id="WP_307422032.1">
    <property type="nucleotide sequence ID" value="NZ_JAUSVK010000001.1"/>
</dbReference>
<proteinExistence type="predicted"/>
<keyword evidence="3" id="KW-1185">Reference proteome</keyword>
<reference evidence="2 3" key="1">
    <citation type="submission" date="2023-07" db="EMBL/GenBank/DDBJ databases">
        <title>Genomic Encyclopedia of Type Strains, Phase IV (KMG-IV): sequencing the most valuable type-strain genomes for metagenomic binning, comparative biology and taxonomic classification.</title>
        <authorList>
            <person name="Goeker M."/>
        </authorList>
    </citation>
    <scope>NUCLEOTIDE SEQUENCE [LARGE SCALE GENOMIC DNA]</scope>
    <source>
        <strain evidence="2 3">DSM 5896</strain>
    </source>
</reference>
<accession>A0ABU0F7X5</accession>
<comment type="caution">
    <text evidence="2">The sequence shown here is derived from an EMBL/GenBank/DDBJ whole genome shotgun (WGS) entry which is preliminary data.</text>
</comment>
<protein>
    <submittedName>
        <fullName evidence="2">Uncharacterized protein</fullName>
    </submittedName>
</protein>
<organism evidence="2 3">
    <name type="scientific">Labrys monachus</name>
    <dbReference type="NCBI Taxonomy" id="217067"/>
    <lineage>
        <taxon>Bacteria</taxon>
        <taxon>Pseudomonadati</taxon>
        <taxon>Pseudomonadota</taxon>
        <taxon>Alphaproteobacteria</taxon>
        <taxon>Hyphomicrobiales</taxon>
        <taxon>Xanthobacteraceae</taxon>
        <taxon>Labrys</taxon>
    </lineage>
</organism>
<feature type="chain" id="PRO_5045999166" evidence="1">
    <location>
        <begin position="23"/>
        <end position="69"/>
    </location>
</feature>
<feature type="signal peptide" evidence="1">
    <location>
        <begin position="1"/>
        <end position="22"/>
    </location>
</feature>
<dbReference type="Proteomes" id="UP001237448">
    <property type="component" value="Unassembled WGS sequence"/>
</dbReference>